<evidence type="ECO:0000256" key="2">
    <source>
        <dbReference type="SAM" id="Phobius"/>
    </source>
</evidence>
<evidence type="ECO:0000313" key="4">
    <source>
        <dbReference type="Proteomes" id="UP000632766"/>
    </source>
</evidence>
<keyword evidence="2" id="KW-0472">Membrane</keyword>
<organism evidence="3 4">
    <name type="scientific">Amazonocrinis nigriterrae CENA67</name>
    <dbReference type="NCBI Taxonomy" id="2794033"/>
    <lineage>
        <taxon>Bacteria</taxon>
        <taxon>Bacillati</taxon>
        <taxon>Cyanobacteriota</taxon>
        <taxon>Cyanophyceae</taxon>
        <taxon>Nostocales</taxon>
        <taxon>Nostocaceae</taxon>
        <taxon>Amazonocrinis</taxon>
        <taxon>Amazonocrinis nigriterrae</taxon>
    </lineage>
</organism>
<feature type="compositionally biased region" description="Low complexity" evidence="1">
    <location>
        <begin position="151"/>
        <end position="178"/>
    </location>
</feature>
<comment type="caution">
    <text evidence="3">The sequence shown here is derived from an EMBL/GenBank/DDBJ whole genome shotgun (WGS) entry which is preliminary data.</text>
</comment>
<dbReference type="SUPFAM" id="SSF49464">
    <property type="entry name" value="Carboxypeptidase regulatory domain-like"/>
    <property type="match status" value="1"/>
</dbReference>
<accession>A0A8J7HVZ4</accession>
<feature type="transmembrane region" description="Helical" evidence="2">
    <location>
        <begin position="7"/>
        <end position="30"/>
    </location>
</feature>
<keyword evidence="2" id="KW-1133">Transmembrane helix</keyword>
<dbReference type="Proteomes" id="UP000632766">
    <property type="component" value="Unassembled WGS sequence"/>
</dbReference>
<dbReference type="EMBL" id="JAECZC010000046">
    <property type="protein sequence ID" value="MBH8564558.1"/>
    <property type="molecule type" value="Genomic_DNA"/>
</dbReference>
<dbReference type="RefSeq" id="WP_198126391.1">
    <property type="nucleotide sequence ID" value="NZ_JAECZC010000046.1"/>
</dbReference>
<gene>
    <name evidence="3" type="ORF">I8748_20620</name>
</gene>
<feature type="region of interest" description="Disordered" evidence="1">
    <location>
        <begin position="134"/>
        <end position="178"/>
    </location>
</feature>
<evidence type="ECO:0000256" key="1">
    <source>
        <dbReference type="SAM" id="MobiDB-lite"/>
    </source>
</evidence>
<proteinExistence type="predicted"/>
<sequence>MTKANRINWTLILGVPGALAALASVFTFLISKDFRCAVTHVVGIKSPQCADDSMSPNIKLLVSNESGEAIENAKVEFIGTDNPEPRYTDSSGFVVAQIKNDGFVLVRVKAKDYPIQNTTINVNTQQVTIREMRLSQTGTPSVKDINPTPTPTASTPTPTASTPIPIANTPTPTADTATTPVPAVLPLTEVWYDVSFTLDSCTRKKSNIVSCHFSLISTKDVQFHISLNNLTRIVDGLNNPYYVNKAYSGKLTYGVNNNLPLDMVKNARSNVIIDFIGVEDSVSQAFLLNVRVNEGYASASNLEFRNVPIQ</sequence>
<dbReference type="InterPro" id="IPR008969">
    <property type="entry name" value="CarboxyPept-like_regulatory"/>
</dbReference>
<protein>
    <submittedName>
        <fullName evidence="3">Uncharacterized protein</fullName>
    </submittedName>
</protein>
<name>A0A8J7HVZ4_9NOST</name>
<reference evidence="3 4" key="1">
    <citation type="journal article" date="2021" name="Int. J. Syst. Evol. Microbiol.">
        <title>Amazonocrinis nigriterrae gen. nov., sp. nov., Atlanticothrix silvestris gen. nov., sp. nov. and Dendronalium phyllosphericum gen. nov., sp. nov., nostocacean cyanobacteria from Brazilian environments.</title>
        <authorList>
            <person name="Alvarenga D.O."/>
            <person name="Andreote A.P.D."/>
            <person name="Branco L.H.Z."/>
            <person name="Delbaje E."/>
            <person name="Cruz R.B."/>
            <person name="Varani A.M."/>
            <person name="Fiore M.F."/>
        </authorList>
    </citation>
    <scope>NUCLEOTIDE SEQUENCE [LARGE SCALE GENOMIC DNA]</scope>
    <source>
        <strain evidence="3 4">CENA67</strain>
    </source>
</reference>
<keyword evidence="4" id="KW-1185">Reference proteome</keyword>
<evidence type="ECO:0000313" key="3">
    <source>
        <dbReference type="EMBL" id="MBH8564558.1"/>
    </source>
</evidence>
<dbReference type="Gene3D" id="2.60.40.1120">
    <property type="entry name" value="Carboxypeptidase-like, regulatory domain"/>
    <property type="match status" value="1"/>
</dbReference>
<dbReference type="AlphaFoldDB" id="A0A8J7HVZ4"/>
<keyword evidence="2" id="KW-0812">Transmembrane</keyword>